<dbReference type="EMBL" id="JWZT01001032">
    <property type="protein sequence ID" value="KII73024.1"/>
    <property type="molecule type" value="Genomic_DNA"/>
</dbReference>
<organism evidence="1 2">
    <name type="scientific">Thelohanellus kitauei</name>
    <name type="common">Myxosporean</name>
    <dbReference type="NCBI Taxonomy" id="669202"/>
    <lineage>
        <taxon>Eukaryota</taxon>
        <taxon>Metazoa</taxon>
        <taxon>Cnidaria</taxon>
        <taxon>Myxozoa</taxon>
        <taxon>Myxosporea</taxon>
        <taxon>Bivalvulida</taxon>
        <taxon>Platysporina</taxon>
        <taxon>Myxobolidae</taxon>
        <taxon>Thelohanellus</taxon>
    </lineage>
</organism>
<gene>
    <name evidence="1" type="ORF">RF11_13583</name>
</gene>
<proteinExistence type="predicted"/>
<evidence type="ECO:0000313" key="1">
    <source>
        <dbReference type="EMBL" id="KII73024.1"/>
    </source>
</evidence>
<comment type="caution">
    <text evidence="1">The sequence shown here is derived from an EMBL/GenBank/DDBJ whole genome shotgun (WGS) entry which is preliminary data.</text>
</comment>
<reference evidence="1 2" key="1">
    <citation type="journal article" date="2014" name="Genome Biol. Evol.">
        <title>The genome of the myxosporean Thelohanellus kitauei shows adaptations to nutrient acquisition within its fish host.</title>
        <authorList>
            <person name="Yang Y."/>
            <person name="Xiong J."/>
            <person name="Zhou Z."/>
            <person name="Huo F."/>
            <person name="Miao W."/>
            <person name="Ran C."/>
            <person name="Liu Y."/>
            <person name="Zhang J."/>
            <person name="Feng J."/>
            <person name="Wang M."/>
            <person name="Wang M."/>
            <person name="Wang L."/>
            <person name="Yao B."/>
        </authorList>
    </citation>
    <scope>NUCLEOTIDE SEQUENCE [LARGE SCALE GENOMIC DNA]</scope>
    <source>
        <strain evidence="1">Wuqing</strain>
    </source>
</reference>
<accession>A0A0C2J5D4</accession>
<name>A0A0C2J5D4_THEKT</name>
<dbReference type="Proteomes" id="UP000031668">
    <property type="component" value="Unassembled WGS sequence"/>
</dbReference>
<evidence type="ECO:0000313" key="2">
    <source>
        <dbReference type="Proteomes" id="UP000031668"/>
    </source>
</evidence>
<protein>
    <submittedName>
        <fullName evidence="1">Uncharacterized protein</fullName>
    </submittedName>
</protein>
<keyword evidence="2" id="KW-1185">Reference proteome</keyword>
<sequence>MNGDKESYCPAYPSFKKLLNCLPPTLRPPANFNMQEFKQKYRLTASTGKVALENGYNPLSRLQDSVQNFYSQKLKKSPYSVICKDDMTEFLTSLLKEKSLSVFEYLAWHCYIWQISKSGSDIINHIYVLHRTVQSVIDEIGDDTIDADDYFIYKLRLLEQMKHVICSFIEIYEYTTKAEAPYDNRLMTNVIKAKLPKSSKVSTAILKWFEIVYEEIKRHYQHEKKLMACDKISITLTLIFVLHSVEIPFLQHEFCFKNCRQFITKNLNTFKYIYNLESFHLILYLCLLICRYYGPHI</sequence>
<dbReference type="AlphaFoldDB" id="A0A0C2J5D4"/>